<name>A0A9Q1CMN0_HOLLE</name>
<accession>A0A9Q1CMN0</accession>
<evidence type="ECO:0000313" key="3">
    <source>
        <dbReference type="EMBL" id="KAJ8047725.1"/>
    </source>
</evidence>
<protein>
    <recommendedName>
        <fullName evidence="2">Sperm microtubule inner protein 1 C-terminal domain-containing protein</fullName>
    </recommendedName>
</protein>
<evidence type="ECO:0000313" key="4">
    <source>
        <dbReference type="Proteomes" id="UP001152320"/>
    </source>
</evidence>
<keyword evidence="4" id="KW-1185">Reference proteome</keyword>
<feature type="coiled-coil region" evidence="1">
    <location>
        <begin position="34"/>
        <end position="92"/>
    </location>
</feature>
<dbReference type="PANTHER" id="PTHR35826:SF1">
    <property type="entry name" value="PROTEIN ATP6V1FNB-LIKE"/>
    <property type="match status" value="1"/>
</dbReference>
<keyword evidence="1" id="KW-0175">Coiled coil</keyword>
<dbReference type="PANTHER" id="PTHR35826">
    <property type="entry name" value="PROTEIN ATP6V1FNB-LIKE"/>
    <property type="match status" value="1"/>
</dbReference>
<dbReference type="OrthoDB" id="410807at2759"/>
<feature type="domain" description="Sperm microtubule inner protein 1 C-terminal" evidence="2">
    <location>
        <begin position="75"/>
        <end position="186"/>
    </location>
</feature>
<evidence type="ECO:0000256" key="1">
    <source>
        <dbReference type="SAM" id="Coils"/>
    </source>
</evidence>
<organism evidence="3 4">
    <name type="scientific">Holothuria leucospilota</name>
    <name type="common">Black long sea cucumber</name>
    <name type="synonym">Mertensiothuria leucospilota</name>
    <dbReference type="NCBI Taxonomy" id="206669"/>
    <lineage>
        <taxon>Eukaryota</taxon>
        <taxon>Metazoa</taxon>
        <taxon>Echinodermata</taxon>
        <taxon>Eleutherozoa</taxon>
        <taxon>Echinozoa</taxon>
        <taxon>Holothuroidea</taxon>
        <taxon>Aspidochirotacea</taxon>
        <taxon>Aspidochirotida</taxon>
        <taxon>Holothuriidae</taxon>
        <taxon>Holothuria</taxon>
    </lineage>
</organism>
<reference evidence="3" key="1">
    <citation type="submission" date="2021-10" db="EMBL/GenBank/DDBJ databases">
        <title>Tropical sea cucumber genome reveals ecological adaptation and Cuvierian tubules defense mechanism.</title>
        <authorList>
            <person name="Chen T."/>
        </authorList>
    </citation>
    <scope>NUCLEOTIDE SEQUENCE</scope>
    <source>
        <strain evidence="3">Nanhai2018</strain>
        <tissue evidence="3">Muscle</tissue>
    </source>
</reference>
<dbReference type="EMBL" id="JAIZAY010000002">
    <property type="protein sequence ID" value="KAJ8047725.1"/>
    <property type="molecule type" value="Genomic_DNA"/>
</dbReference>
<evidence type="ECO:0000259" key="2">
    <source>
        <dbReference type="Pfam" id="PF22589"/>
    </source>
</evidence>
<dbReference type="Proteomes" id="UP001152320">
    <property type="component" value="Chromosome 2"/>
</dbReference>
<dbReference type="InterPro" id="IPR054323">
    <property type="entry name" value="SPMIP1_C"/>
</dbReference>
<gene>
    <name evidence="3" type="ORF">HOLleu_06792</name>
</gene>
<proteinExistence type="predicted"/>
<sequence>MPRELFDVQRQNFWTESIHKEAYTRLAWHEKYSKEFARDKINAQNAQSQRLQAKFPPIVHNIPAVLSLKAQKKDMKNKKADLEKKKSDELAALAGRDPNALLVEMRAVTPAVRKQLYKGFSKEGTGRYAYLQVRKLKKPEDKYDFPITSSWDYGWRLDDVVKEFHAPKFGRSRIVKDSFYRTNGIF</sequence>
<dbReference type="Pfam" id="PF22589">
    <property type="entry name" value="SPMIP1"/>
    <property type="match status" value="1"/>
</dbReference>
<dbReference type="AlphaFoldDB" id="A0A9Q1CMN0"/>
<comment type="caution">
    <text evidence="3">The sequence shown here is derived from an EMBL/GenBank/DDBJ whole genome shotgun (WGS) entry which is preliminary data.</text>
</comment>